<dbReference type="RefSeq" id="WP_139304786.1">
    <property type="nucleotide sequence ID" value="NZ_FNQO01000001.1"/>
</dbReference>
<evidence type="ECO:0000256" key="1">
    <source>
        <dbReference type="SAM" id="Coils"/>
    </source>
</evidence>
<accession>A0A1H3VV80</accession>
<keyword evidence="3" id="KW-1185">Reference proteome</keyword>
<sequence>MIGNQVLELVQEQLYLSDSQPGSFVHVACGRDVKSSFFRDLKFKDVFLIDGNPEVCRHLHEEASLGENTKILQEVVSEVDGCKKFYLTNNERFDSTTDPSDLCGVFKNLKVIGVEERETVSISTLLAKVDADRKKFNVLILESIGRATVVLGSVSKERLSEYSIVGIKLNQSDSEAAKKQGSLDSLLVRRGYKLLLDDRTDFPFAFRVYVRRDELIQINALVEENRALKEENESLAQELRSLERAEVLEKTLFFEKRLDKLEQFLSEKIEGVVARLDKRLDRKLFNTALRLESSIALQNYFSSTDFTTSFQGWAISSDVAAYLIGKIEENNYDLIIEFGSGSSTALFARTASRAKSLPKEKANAANGRSSIKEVVAFEHHEHYLDKTARQLDKLGVGGCVNLVHAPLINQVIDGEEYLYYDCGTSLAEISKDYSVPSKKILVLVDGPPGNTGHCARFPAVPLVLEYLGMHQIDFVLDDYARPEEKEVVEKWKDFFERKGIDFFDEVFRCEKGVYFCRVGPQ</sequence>
<keyword evidence="1" id="KW-0175">Coiled coil</keyword>
<dbReference type="InterPro" id="IPR029063">
    <property type="entry name" value="SAM-dependent_MTases_sf"/>
</dbReference>
<dbReference type="STRING" id="658218.SAMN05216562_0300"/>
<proteinExistence type="predicted"/>
<organism evidence="2 3">
    <name type="scientific">Microbulbifer marinus</name>
    <dbReference type="NCBI Taxonomy" id="658218"/>
    <lineage>
        <taxon>Bacteria</taxon>
        <taxon>Pseudomonadati</taxon>
        <taxon>Pseudomonadota</taxon>
        <taxon>Gammaproteobacteria</taxon>
        <taxon>Cellvibrionales</taxon>
        <taxon>Microbulbiferaceae</taxon>
        <taxon>Microbulbifer</taxon>
    </lineage>
</organism>
<feature type="coiled-coil region" evidence="1">
    <location>
        <begin position="211"/>
        <end position="248"/>
    </location>
</feature>
<evidence type="ECO:0000313" key="2">
    <source>
        <dbReference type="EMBL" id="SDZ78676.1"/>
    </source>
</evidence>
<dbReference type="OrthoDB" id="823440at2"/>
<dbReference type="AlphaFoldDB" id="A0A1H3VV80"/>
<reference evidence="3" key="1">
    <citation type="submission" date="2016-10" db="EMBL/GenBank/DDBJ databases">
        <authorList>
            <person name="Varghese N."/>
            <person name="Submissions S."/>
        </authorList>
    </citation>
    <scope>NUCLEOTIDE SEQUENCE [LARGE SCALE GENOMIC DNA]</scope>
    <source>
        <strain evidence="3">CGMCC 1.10657</strain>
    </source>
</reference>
<gene>
    <name evidence="2" type="ORF">SAMN05216562_0300</name>
</gene>
<protein>
    <recommendedName>
        <fullName evidence="4">Methyltransferase domain-containing protein</fullName>
    </recommendedName>
</protein>
<evidence type="ECO:0000313" key="3">
    <source>
        <dbReference type="Proteomes" id="UP000198658"/>
    </source>
</evidence>
<dbReference type="Proteomes" id="UP000198658">
    <property type="component" value="Unassembled WGS sequence"/>
</dbReference>
<evidence type="ECO:0008006" key="4">
    <source>
        <dbReference type="Google" id="ProtNLM"/>
    </source>
</evidence>
<name>A0A1H3VV80_9GAMM</name>
<dbReference type="EMBL" id="FNQO01000001">
    <property type="protein sequence ID" value="SDZ78676.1"/>
    <property type="molecule type" value="Genomic_DNA"/>
</dbReference>
<dbReference type="Gene3D" id="3.40.50.150">
    <property type="entry name" value="Vaccinia Virus protein VP39"/>
    <property type="match status" value="1"/>
</dbReference>